<dbReference type="InterPro" id="IPR043741">
    <property type="entry name" value="DUF5686"/>
</dbReference>
<dbReference type="Proteomes" id="UP001597062">
    <property type="component" value="Unassembled WGS sequence"/>
</dbReference>
<proteinExistence type="predicted"/>
<comment type="caution">
    <text evidence="2">The sequence shown here is derived from an EMBL/GenBank/DDBJ whole genome shotgun (WGS) entry which is preliminary data.</text>
</comment>
<feature type="signal peptide" evidence="1">
    <location>
        <begin position="1"/>
        <end position="18"/>
    </location>
</feature>
<dbReference type="InterPro" id="IPR008969">
    <property type="entry name" value="CarboxyPept-like_regulatory"/>
</dbReference>
<keyword evidence="3" id="KW-1185">Reference proteome</keyword>
<feature type="chain" id="PRO_5045221729" evidence="1">
    <location>
        <begin position="19"/>
        <end position="821"/>
    </location>
</feature>
<gene>
    <name evidence="2" type="ORF">ACFQ1U_11880</name>
</gene>
<dbReference type="Pfam" id="PF18939">
    <property type="entry name" value="DUF5686"/>
    <property type="match status" value="1"/>
</dbReference>
<sequence length="821" mass="93979">MQKITFLILILSCTVINAQIKGKVTDKNNNPLPYVSIFIQNTLVGTTTNDNGFYELPIAKKGEYTVNFQFLGYKTIKKKISVSQLPFTLNVKMSEKQELLNEVSIQTKENPANAIIRKAIANKNKNTQKSGTYTADFYSRGLIKIKNAPKKRLGFEIGDLGGGLDSTRSGIIYLSETVSKITAQKKPKNFKEFIVASKVSGDNNGVSFNQAAEVNFNLYNNLVPLANNDLFSPISGYAFSYYRFKLVGSFYDESNRLVNKIQLLPKRENDRVFGGYIYIVEDDWAIYGAELTATGAQINNPAIDILHINQNYTYDAQSKVWALMLQTIDFKIGILGFNMNGRFSASYSNYNFSPTITENTFTKEILSFDENATDKDSSYWRELRKVPLTSEEQNDYVKKDSISSYRNSKKYLDSVDTKRNKFKILSPILGYTFRNSHEKWNVSYTGILGDLNFNTVQGFNTSAGLNYTKRLNDKGNAYTIGASANYGLADKRLRPSVFFNKSWNNFSKPYLSFEAGVSVQQFDDRNPISTLYNSLYSLFAKENYAKFYEKSFAKISYSRELKPGIRVYSNFEYARRNSLFNNTDYSFFNRDGEYQTNNPFDNNDSSASFNKHYVFTGQIAAQINFGSKYITYPDSRFTVTSRKFPTLTLGYRKTFGSGMPSLHSDFIFSRLQQQVSFGNFGQLNYNARAGMFFNTDNLPFIDYYHPLANEIGLANFDRLSGFNIMPYYKFSTNDQYAEAHIQHNFKGFLLSKIPLVNKLNFHTVVGFKGFYSNKKPYSEYTLGLTNIGWGKWRFLRFDYVKSFHNNNTHDQFLLGITIFNN</sequence>
<evidence type="ECO:0000313" key="3">
    <source>
        <dbReference type="Proteomes" id="UP001597062"/>
    </source>
</evidence>
<dbReference type="Gene3D" id="2.60.40.1120">
    <property type="entry name" value="Carboxypeptidase-like, regulatory domain"/>
    <property type="match status" value="1"/>
</dbReference>
<dbReference type="RefSeq" id="WP_386108639.1">
    <property type="nucleotide sequence ID" value="NZ_JBHTJR010000051.1"/>
</dbReference>
<dbReference type="SUPFAM" id="SSF49464">
    <property type="entry name" value="Carboxypeptidase regulatory domain-like"/>
    <property type="match status" value="1"/>
</dbReference>
<organism evidence="2 3">
    <name type="scientific">Tenacibaculum geojense</name>
    <dbReference type="NCBI Taxonomy" id="915352"/>
    <lineage>
        <taxon>Bacteria</taxon>
        <taxon>Pseudomonadati</taxon>
        <taxon>Bacteroidota</taxon>
        <taxon>Flavobacteriia</taxon>
        <taxon>Flavobacteriales</taxon>
        <taxon>Flavobacteriaceae</taxon>
        <taxon>Tenacibaculum</taxon>
    </lineage>
</organism>
<evidence type="ECO:0000313" key="2">
    <source>
        <dbReference type="EMBL" id="MFD0993906.1"/>
    </source>
</evidence>
<name>A0ABW3JWI1_9FLAO</name>
<accession>A0ABW3JWI1</accession>
<reference evidence="3" key="1">
    <citation type="journal article" date="2019" name="Int. J. Syst. Evol. Microbiol.">
        <title>The Global Catalogue of Microorganisms (GCM) 10K type strain sequencing project: providing services to taxonomists for standard genome sequencing and annotation.</title>
        <authorList>
            <consortium name="The Broad Institute Genomics Platform"/>
            <consortium name="The Broad Institute Genome Sequencing Center for Infectious Disease"/>
            <person name="Wu L."/>
            <person name="Ma J."/>
        </authorList>
    </citation>
    <scope>NUCLEOTIDE SEQUENCE [LARGE SCALE GENOMIC DNA]</scope>
    <source>
        <strain evidence="3">CCUG 60527</strain>
    </source>
</reference>
<protein>
    <submittedName>
        <fullName evidence="2">DUF5686 and carboxypeptidase regulatory-like domain-containing protein</fullName>
    </submittedName>
</protein>
<dbReference type="Pfam" id="PF13715">
    <property type="entry name" value="CarbopepD_reg_2"/>
    <property type="match status" value="1"/>
</dbReference>
<evidence type="ECO:0000256" key="1">
    <source>
        <dbReference type="SAM" id="SignalP"/>
    </source>
</evidence>
<dbReference type="EMBL" id="JBHTJR010000051">
    <property type="protein sequence ID" value="MFD0993906.1"/>
    <property type="molecule type" value="Genomic_DNA"/>
</dbReference>
<keyword evidence="1" id="KW-0732">Signal</keyword>